<keyword evidence="15" id="KW-1185">Reference proteome</keyword>
<dbReference type="InterPro" id="IPR013087">
    <property type="entry name" value="Znf_C2H2_type"/>
</dbReference>
<keyword evidence="2" id="KW-0479">Metal-binding</keyword>
<keyword evidence="9" id="KW-0539">Nucleus</keyword>
<feature type="domain" description="C2H2-type" evidence="13">
    <location>
        <begin position="78"/>
        <end position="101"/>
    </location>
</feature>
<evidence type="ECO:0000256" key="1">
    <source>
        <dbReference type="ARBA" id="ARBA00004123"/>
    </source>
</evidence>
<dbReference type="GO" id="GO:0008270">
    <property type="term" value="F:zinc ion binding"/>
    <property type="evidence" value="ECO:0007669"/>
    <property type="project" value="UniProtKB-KW"/>
</dbReference>
<keyword evidence="3" id="KW-0677">Repeat</keyword>
<evidence type="ECO:0000313" key="15">
    <source>
        <dbReference type="Proteomes" id="UP001529510"/>
    </source>
</evidence>
<comment type="subcellular location">
    <subcellularLocation>
        <location evidence="1">Nucleus</location>
    </subcellularLocation>
</comment>
<dbReference type="FunFam" id="3.30.160.60:FF:000168">
    <property type="entry name" value="zinc finger protein Eos isoform X1"/>
    <property type="match status" value="1"/>
</dbReference>
<comment type="similarity">
    <text evidence="10">Belongs to the Ikaros C2H2-type zinc-finger protein family.</text>
</comment>
<evidence type="ECO:0000256" key="3">
    <source>
        <dbReference type="ARBA" id="ARBA00022737"/>
    </source>
</evidence>
<dbReference type="GO" id="GO:0003677">
    <property type="term" value="F:DNA binding"/>
    <property type="evidence" value="ECO:0007669"/>
    <property type="project" value="UniProtKB-KW"/>
</dbReference>
<reference evidence="14 15" key="1">
    <citation type="submission" date="2024-05" db="EMBL/GenBank/DDBJ databases">
        <title>Genome sequencing and assembly of Indian major carp, Cirrhinus mrigala (Hamilton, 1822).</title>
        <authorList>
            <person name="Mohindra V."/>
            <person name="Chowdhury L.M."/>
            <person name="Lal K."/>
            <person name="Jena J.K."/>
        </authorList>
    </citation>
    <scope>NUCLEOTIDE SEQUENCE [LARGE SCALE GENOMIC DNA]</scope>
    <source>
        <strain evidence="14">CM1030</strain>
        <tissue evidence="14">Blood</tissue>
    </source>
</reference>
<feature type="non-terminal residue" evidence="14">
    <location>
        <position position="101"/>
    </location>
</feature>
<evidence type="ECO:0000256" key="11">
    <source>
        <dbReference type="PROSITE-ProRule" id="PRU00042"/>
    </source>
</evidence>
<evidence type="ECO:0000256" key="10">
    <source>
        <dbReference type="ARBA" id="ARBA00038390"/>
    </source>
</evidence>
<proteinExistence type="inferred from homology"/>
<evidence type="ECO:0000259" key="13">
    <source>
        <dbReference type="PROSITE" id="PS50157"/>
    </source>
</evidence>
<evidence type="ECO:0000256" key="4">
    <source>
        <dbReference type="ARBA" id="ARBA00022771"/>
    </source>
</evidence>
<feature type="non-terminal residue" evidence="14">
    <location>
        <position position="1"/>
    </location>
</feature>
<evidence type="ECO:0000256" key="7">
    <source>
        <dbReference type="ARBA" id="ARBA00023125"/>
    </source>
</evidence>
<evidence type="ECO:0000256" key="5">
    <source>
        <dbReference type="ARBA" id="ARBA00022833"/>
    </source>
</evidence>
<accession>A0ABD0N959</accession>
<evidence type="ECO:0000256" key="9">
    <source>
        <dbReference type="ARBA" id="ARBA00023242"/>
    </source>
</evidence>
<evidence type="ECO:0000256" key="8">
    <source>
        <dbReference type="ARBA" id="ARBA00023163"/>
    </source>
</evidence>
<keyword evidence="7" id="KW-0238">DNA-binding</keyword>
<feature type="compositionally biased region" description="Gly residues" evidence="12">
    <location>
        <begin position="44"/>
        <end position="57"/>
    </location>
</feature>
<keyword evidence="5" id="KW-0862">Zinc</keyword>
<feature type="region of interest" description="Disordered" evidence="12">
    <location>
        <begin position="42"/>
        <end position="70"/>
    </location>
</feature>
<evidence type="ECO:0000256" key="2">
    <source>
        <dbReference type="ARBA" id="ARBA00022723"/>
    </source>
</evidence>
<keyword evidence="6" id="KW-0805">Transcription regulation</keyword>
<comment type="caution">
    <text evidence="14">The sequence shown here is derived from an EMBL/GenBank/DDBJ whole genome shotgun (WGS) entry which is preliminary data.</text>
</comment>
<dbReference type="Proteomes" id="UP001529510">
    <property type="component" value="Unassembled WGS sequence"/>
</dbReference>
<gene>
    <name evidence="14" type="ORF">M9458_046170</name>
</gene>
<sequence>NSIKVELYSDEEAAGAPLAERRVGEKDEGWKDEKGELAEDGGVEMVGGTRGQAGSGCGEMASSEPASPGPIRLPNGKLKCDICGMICIGPNVLMVHKRSHT</sequence>
<dbReference type="EMBL" id="JAMKFB020000023">
    <property type="protein sequence ID" value="KAL0158094.1"/>
    <property type="molecule type" value="Genomic_DNA"/>
</dbReference>
<keyword evidence="4 11" id="KW-0863">Zinc-finger</keyword>
<dbReference type="PROSITE" id="PS00028">
    <property type="entry name" value="ZINC_FINGER_C2H2_1"/>
    <property type="match status" value="1"/>
</dbReference>
<evidence type="ECO:0000313" key="14">
    <source>
        <dbReference type="EMBL" id="KAL0158094.1"/>
    </source>
</evidence>
<dbReference type="PROSITE" id="PS50157">
    <property type="entry name" value="ZINC_FINGER_C2H2_2"/>
    <property type="match status" value="1"/>
</dbReference>
<keyword evidence="8" id="KW-0804">Transcription</keyword>
<protein>
    <recommendedName>
        <fullName evidence="13">C2H2-type domain-containing protein</fullName>
    </recommendedName>
</protein>
<dbReference type="AlphaFoldDB" id="A0ABD0N959"/>
<evidence type="ECO:0000256" key="6">
    <source>
        <dbReference type="ARBA" id="ARBA00023015"/>
    </source>
</evidence>
<organism evidence="14 15">
    <name type="scientific">Cirrhinus mrigala</name>
    <name type="common">Mrigala</name>
    <dbReference type="NCBI Taxonomy" id="683832"/>
    <lineage>
        <taxon>Eukaryota</taxon>
        <taxon>Metazoa</taxon>
        <taxon>Chordata</taxon>
        <taxon>Craniata</taxon>
        <taxon>Vertebrata</taxon>
        <taxon>Euteleostomi</taxon>
        <taxon>Actinopterygii</taxon>
        <taxon>Neopterygii</taxon>
        <taxon>Teleostei</taxon>
        <taxon>Ostariophysi</taxon>
        <taxon>Cypriniformes</taxon>
        <taxon>Cyprinidae</taxon>
        <taxon>Labeoninae</taxon>
        <taxon>Labeonini</taxon>
        <taxon>Cirrhinus</taxon>
    </lineage>
</organism>
<evidence type="ECO:0000256" key="12">
    <source>
        <dbReference type="SAM" id="MobiDB-lite"/>
    </source>
</evidence>
<name>A0ABD0N959_CIRMR</name>
<dbReference type="GO" id="GO:0005634">
    <property type="term" value="C:nucleus"/>
    <property type="evidence" value="ECO:0007669"/>
    <property type="project" value="UniProtKB-SubCell"/>
</dbReference>